<dbReference type="SUPFAM" id="SSF52821">
    <property type="entry name" value="Rhodanese/Cell cycle control phosphatase"/>
    <property type="match status" value="1"/>
</dbReference>
<dbReference type="PANTHER" id="PTHR44086:SF10">
    <property type="entry name" value="THIOSULFATE SULFURTRANSFERASE_RHODANESE-LIKE DOMAIN-CONTAINING PROTEIN 3"/>
    <property type="match status" value="1"/>
</dbReference>
<protein>
    <recommendedName>
        <fullName evidence="1">Rhodanese domain-containing protein</fullName>
    </recommendedName>
</protein>
<accession>A0A8H7PZH2</accession>
<dbReference type="PANTHER" id="PTHR44086">
    <property type="entry name" value="THIOSULFATE SULFURTRANSFERASE RDL2, MITOCHONDRIAL-RELATED"/>
    <property type="match status" value="1"/>
</dbReference>
<feature type="domain" description="Rhodanese" evidence="1">
    <location>
        <begin position="65"/>
        <end position="158"/>
    </location>
</feature>
<dbReference type="Pfam" id="PF00581">
    <property type="entry name" value="Rhodanese"/>
    <property type="match status" value="1"/>
</dbReference>
<dbReference type="Gene3D" id="3.40.250.10">
    <property type="entry name" value="Rhodanese-like domain"/>
    <property type="match status" value="1"/>
</dbReference>
<evidence type="ECO:0000313" key="3">
    <source>
        <dbReference type="Proteomes" id="UP000612746"/>
    </source>
</evidence>
<dbReference type="GO" id="GO:0004792">
    <property type="term" value="F:thiosulfate-cyanide sulfurtransferase activity"/>
    <property type="evidence" value="ECO:0007669"/>
    <property type="project" value="TreeGrafter"/>
</dbReference>
<organism evidence="2 3">
    <name type="scientific">Umbelopsis vinacea</name>
    <dbReference type="NCBI Taxonomy" id="44442"/>
    <lineage>
        <taxon>Eukaryota</taxon>
        <taxon>Fungi</taxon>
        <taxon>Fungi incertae sedis</taxon>
        <taxon>Mucoromycota</taxon>
        <taxon>Mucoromycotina</taxon>
        <taxon>Umbelopsidomycetes</taxon>
        <taxon>Umbelopsidales</taxon>
        <taxon>Umbelopsidaceae</taxon>
        <taxon>Umbelopsis</taxon>
    </lineage>
</organism>
<dbReference type="OrthoDB" id="566238at2759"/>
<keyword evidence="3" id="KW-1185">Reference proteome</keyword>
<dbReference type="AlphaFoldDB" id="A0A8H7PZH2"/>
<evidence type="ECO:0000313" key="2">
    <source>
        <dbReference type="EMBL" id="KAG2182623.1"/>
    </source>
</evidence>
<proteinExistence type="predicted"/>
<reference evidence="2" key="1">
    <citation type="submission" date="2020-12" db="EMBL/GenBank/DDBJ databases">
        <title>Metabolic potential, ecology and presence of endohyphal bacteria is reflected in genomic diversity of Mucoromycotina.</title>
        <authorList>
            <person name="Muszewska A."/>
            <person name="Okrasinska A."/>
            <person name="Steczkiewicz K."/>
            <person name="Drgas O."/>
            <person name="Orlowska M."/>
            <person name="Perlinska-Lenart U."/>
            <person name="Aleksandrzak-Piekarczyk T."/>
            <person name="Szatraj K."/>
            <person name="Zielenkiewicz U."/>
            <person name="Pilsyk S."/>
            <person name="Malc E."/>
            <person name="Mieczkowski P."/>
            <person name="Kruszewska J.S."/>
            <person name="Biernat P."/>
            <person name="Pawlowska J."/>
        </authorList>
    </citation>
    <scope>NUCLEOTIDE SEQUENCE</scope>
    <source>
        <strain evidence="2">WA0000051536</strain>
    </source>
</reference>
<evidence type="ECO:0000259" key="1">
    <source>
        <dbReference type="PROSITE" id="PS50206"/>
    </source>
</evidence>
<dbReference type="SMART" id="SM00450">
    <property type="entry name" value="RHOD"/>
    <property type="match status" value="1"/>
</dbReference>
<name>A0A8H7PZH2_9FUNG</name>
<comment type="caution">
    <text evidence="2">The sequence shown here is derived from an EMBL/GenBank/DDBJ whole genome shotgun (WGS) entry which is preliminary data.</text>
</comment>
<dbReference type="InterPro" id="IPR036873">
    <property type="entry name" value="Rhodanese-like_dom_sf"/>
</dbReference>
<dbReference type="EMBL" id="JAEPRA010000007">
    <property type="protein sequence ID" value="KAG2182623.1"/>
    <property type="molecule type" value="Genomic_DNA"/>
</dbReference>
<gene>
    <name evidence="2" type="ORF">INT44_005602</name>
</gene>
<dbReference type="InterPro" id="IPR001763">
    <property type="entry name" value="Rhodanese-like_dom"/>
</dbReference>
<dbReference type="PROSITE" id="PS50206">
    <property type="entry name" value="RHODANESE_3"/>
    <property type="match status" value="1"/>
</dbReference>
<dbReference type="Proteomes" id="UP000612746">
    <property type="component" value="Unassembled WGS sequence"/>
</dbReference>
<sequence>MFEITEFTPLHQQNLISFLHFTQSHFLANKRWSDLVTRTKAASHIHEISAAELNNHIQGQSPSSSETAPVIIDVREGSELELGKIPHAISVPRGVLELRIEKIVNTDSNRPIILYCAGGLRSVMAAEALQRMGYDNEKIKSLNGGFEQWREEGYDIEC</sequence>